<feature type="region of interest" description="Disordered" evidence="5">
    <location>
        <begin position="181"/>
        <end position="210"/>
    </location>
</feature>
<organism evidence="8 9">
    <name type="scientific">Rickenella mellea</name>
    <dbReference type="NCBI Taxonomy" id="50990"/>
    <lineage>
        <taxon>Eukaryota</taxon>
        <taxon>Fungi</taxon>
        <taxon>Dikarya</taxon>
        <taxon>Basidiomycota</taxon>
        <taxon>Agaricomycotina</taxon>
        <taxon>Agaricomycetes</taxon>
        <taxon>Hymenochaetales</taxon>
        <taxon>Rickenellaceae</taxon>
        <taxon>Rickenella</taxon>
    </lineage>
</organism>
<dbReference type="GO" id="GO:0005576">
    <property type="term" value="C:extracellular region"/>
    <property type="evidence" value="ECO:0007669"/>
    <property type="project" value="UniProtKB-SubCell"/>
</dbReference>
<evidence type="ECO:0000256" key="2">
    <source>
        <dbReference type="ARBA" id="ARBA00022525"/>
    </source>
</evidence>
<keyword evidence="3 6" id="KW-0732">Signal</keyword>
<feature type="signal peptide" evidence="6">
    <location>
        <begin position="1"/>
        <end position="28"/>
    </location>
</feature>
<keyword evidence="4" id="KW-1015">Disulfide bond</keyword>
<evidence type="ECO:0000256" key="4">
    <source>
        <dbReference type="ARBA" id="ARBA00023157"/>
    </source>
</evidence>
<name>A0A4Y7Q689_9AGAM</name>
<dbReference type="AlphaFoldDB" id="A0A4Y7Q689"/>
<keyword evidence="9" id="KW-1185">Reference proteome</keyword>
<evidence type="ECO:0000256" key="6">
    <source>
        <dbReference type="SAM" id="SignalP"/>
    </source>
</evidence>
<reference evidence="8 9" key="1">
    <citation type="submission" date="2018-06" db="EMBL/GenBank/DDBJ databases">
        <title>A transcriptomic atlas of mushroom development highlights an independent origin of complex multicellularity.</title>
        <authorList>
            <consortium name="DOE Joint Genome Institute"/>
            <person name="Krizsan K."/>
            <person name="Almasi E."/>
            <person name="Merenyi Z."/>
            <person name="Sahu N."/>
            <person name="Viragh M."/>
            <person name="Koszo T."/>
            <person name="Mondo S."/>
            <person name="Kiss B."/>
            <person name="Balint B."/>
            <person name="Kues U."/>
            <person name="Barry K."/>
            <person name="Hegedus J.C."/>
            <person name="Henrissat B."/>
            <person name="Johnson J."/>
            <person name="Lipzen A."/>
            <person name="Ohm R."/>
            <person name="Nagy I."/>
            <person name="Pangilinan J."/>
            <person name="Yan J."/>
            <person name="Xiong Y."/>
            <person name="Grigoriev I.V."/>
            <person name="Hibbett D.S."/>
            <person name="Nagy L.G."/>
        </authorList>
    </citation>
    <scope>NUCLEOTIDE SEQUENCE [LARGE SCALE GENOMIC DNA]</scope>
    <source>
        <strain evidence="8 9">SZMC22713</strain>
    </source>
</reference>
<evidence type="ECO:0000313" key="8">
    <source>
        <dbReference type="EMBL" id="TDL22945.1"/>
    </source>
</evidence>
<dbReference type="Pfam" id="PF05730">
    <property type="entry name" value="CFEM"/>
    <property type="match status" value="1"/>
</dbReference>
<dbReference type="VEuPathDB" id="FungiDB:BD410DRAFT_184010"/>
<feature type="domain" description="CFEM" evidence="7">
    <location>
        <begin position="86"/>
        <end position="202"/>
    </location>
</feature>
<evidence type="ECO:0000259" key="7">
    <source>
        <dbReference type="PROSITE" id="PS52012"/>
    </source>
</evidence>
<dbReference type="PROSITE" id="PS52012">
    <property type="entry name" value="CFEM"/>
    <property type="match status" value="1"/>
</dbReference>
<protein>
    <recommendedName>
        <fullName evidence="7">CFEM domain-containing protein</fullName>
    </recommendedName>
</protein>
<evidence type="ECO:0000256" key="5">
    <source>
        <dbReference type="SAM" id="MobiDB-lite"/>
    </source>
</evidence>
<dbReference type="OrthoDB" id="3267106at2759"/>
<gene>
    <name evidence="8" type="ORF">BD410DRAFT_184010</name>
</gene>
<feature type="chain" id="PRO_5021187027" description="CFEM domain-containing protein" evidence="6">
    <location>
        <begin position="29"/>
        <end position="246"/>
    </location>
</feature>
<accession>A0A4Y7Q689</accession>
<evidence type="ECO:0000313" key="9">
    <source>
        <dbReference type="Proteomes" id="UP000294933"/>
    </source>
</evidence>
<sequence>MTTTCYRLPMGLCIISALFLSFAADVIAQPGPSPSLVPPTISIPTSNPTTTRSSSVSVITTSGNITAVPTTILTTSIGPNGTSVFSTVVTTFLGNGTASASTTSFPSLSTYTPCVTNCLSLAVSDANCTSLTDVACFCINKNFTTGLVNCISTQCSDQLMSSESLAQQFCNVASPSVSLSFSNPTSTPTSPTPSAGGTASSATPSPTGNSATGSYARLTIGAWRIDVIQTMLCVSLVTLAAGVVLS</sequence>
<dbReference type="InterPro" id="IPR008427">
    <property type="entry name" value="Extracellular_membr_CFEM_dom"/>
</dbReference>
<proteinExistence type="predicted"/>
<comment type="subcellular location">
    <subcellularLocation>
        <location evidence="1">Secreted</location>
    </subcellularLocation>
</comment>
<dbReference type="EMBL" id="ML170172">
    <property type="protein sequence ID" value="TDL22945.1"/>
    <property type="molecule type" value="Genomic_DNA"/>
</dbReference>
<dbReference type="SMART" id="SM00747">
    <property type="entry name" value="CFEM"/>
    <property type="match status" value="1"/>
</dbReference>
<keyword evidence="2" id="KW-0964">Secreted</keyword>
<evidence type="ECO:0000256" key="3">
    <source>
        <dbReference type="ARBA" id="ARBA00022729"/>
    </source>
</evidence>
<dbReference type="Proteomes" id="UP000294933">
    <property type="component" value="Unassembled WGS sequence"/>
</dbReference>
<evidence type="ECO:0000256" key="1">
    <source>
        <dbReference type="ARBA" id="ARBA00004613"/>
    </source>
</evidence>
<feature type="compositionally biased region" description="Low complexity" evidence="5">
    <location>
        <begin position="182"/>
        <end position="210"/>
    </location>
</feature>